<dbReference type="RefSeq" id="WP_061071819.1">
    <property type="nucleotide sequence ID" value="NZ_CP014060.2"/>
</dbReference>
<gene>
    <name evidence="1" type="ORF">AL504_08735</name>
</gene>
<evidence type="ECO:0000313" key="2">
    <source>
        <dbReference type="Proteomes" id="UP000060602"/>
    </source>
</evidence>
<accession>A0A0X8NXK6</accession>
<evidence type="ECO:0000313" key="1">
    <source>
        <dbReference type="EMBL" id="AMG36104.1"/>
    </source>
</evidence>
<organism evidence="1 2">
    <name type="scientific">Alcaligenes xylosoxydans xylosoxydans</name>
    <name type="common">Achromobacter xylosoxidans</name>
    <dbReference type="NCBI Taxonomy" id="85698"/>
    <lineage>
        <taxon>Bacteria</taxon>
        <taxon>Pseudomonadati</taxon>
        <taxon>Pseudomonadota</taxon>
        <taxon>Betaproteobacteria</taxon>
        <taxon>Burkholderiales</taxon>
        <taxon>Alcaligenaceae</taxon>
        <taxon>Achromobacter</taxon>
    </lineage>
</organism>
<dbReference type="EMBL" id="CP014060">
    <property type="protein sequence ID" value="AMG36104.1"/>
    <property type="molecule type" value="Genomic_DNA"/>
</dbReference>
<dbReference type="InterPro" id="IPR021283">
    <property type="entry name" value="Phage_Wedge1"/>
</dbReference>
<dbReference type="Proteomes" id="UP000060602">
    <property type="component" value="Chromosome"/>
</dbReference>
<proteinExistence type="predicted"/>
<name>A0A0X8NXK6_ALCXX</name>
<protein>
    <submittedName>
        <fullName evidence="1">DUF2612 domain-containing protein</fullName>
    </submittedName>
</protein>
<dbReference type="Pfam" id="PF11041">
    <property type="entry name" value="Phage_Wedge1"/>
    <property type="match status" value="1"/>
</dbReference>
<reference evidence="2" key="1">
    <citation type="submission" date="2015-12" db="EMBL/GenBank/DDBJ databases">
        <title>FDA dAtabase for Regulatory Grade micrObial Sequences (FDA-ARGOS): Supporting development and validation of Infectious Disease Dx tests.</title>
        <authorList>
            <person name="Case J."/>
            <person name="Tallon L."/>
            <person name="Sadzewicz L."/>
            <person name="Sengamalay N."/>
            <person name="Ott S."/>
            <person name="Godinez A."/>
            <person name="Nagaraj S."/>
            <person name="Nadendla S."/>
            <person name="Sichtig H."/>
        </authorList>
    </citation>
    <scope>NUCLEOTIDE SEQUENCE [LARGE SCALE GENOMIC DNA]</scope>
    <source>
        <strain evidence="2">FDAARGOS_147</strain>
    </source>
</reference>
<sequence>MDLRQDHAGIAWSHWLGQFQGKPRLEALVKALLKPADGLQGALLAMYEQRWLDTAEGRQLDGIGEIVGLPRVIDDAIYVRFFGFAGQPNVGGFGEVRLRRANERSVAGSTRLLDAEYRKLLYWKIALNNGHGTTPEITASLKPIFDVSRVVVQDAGNAKIRIWVSRIPGPNDPLMVNPYKWVPAAAGVGVQIITGSTERPFGFREQGFYGFGAGVLAREIH</sequence>
<dbReference type="AlphaFoldDB" id="A0A0X8NXK6"/>